<feature type="region of interest" description="Disordered" evidence="1">
    <location>
        <begin position="308"/>
        <end position="345"/>
    </location>
</feature>
<feature type="compositionally biased region" description="Polar residues" evidence="1">
    <location>
        <begin position="424"/>
        <end position="442"/>
    </location>
</feature>
<feature type="compositionally biased region" description="Low complexity" evidence="1">
    <location>
        <begin position="262"/>
        <end position="274"/>
    </location>
</feature>
<gene>
    <name evidence="2" type="ORF">AOQ84DRAFT_137982</name>
</gene>
<feature type="compositionally biased region" description="Basic and acidic residues" evidence="1">
    <location>
        <begin position="179"/>
        <end position="188"/>
    </location>
</feature>
<feature type="region of interest" description="Disordered" evidence="1">
    <location>
        <begin position="262"/>
        <end position="295"/>
    </location>
</feature>
<feature type="compositionally biased region" description="Polar residues" evidence="1">
    <location>
        <begin position="705"/>
        <end position="732"/>
    </location>
</feature>
<evidence type="ECO:0000313" key="3">
    <source>
        <dbReference type="Proteomes" id="UP000250140"/>
    </source>
</evidence>
<feature type="region of interest" description="Disordered" evidence="1">
    <location>
        <begin position="157"/>
        <end position="188"/>
    </location>
</feature>
<dbReference type="OrthoDB" id="3795553at2759"/>
<feature type="compositionally biased region" description="Polar residues" evidence="1">
    <location>
        <begin position="158"/>
        <end position="178"/>
    </location>
</feature>
<protein>
    <submittedName>
        <fullName evidence="2">Uncharacterized protein</fullName>
    </submittedName>
</protein>
<feature type="region of interest" description="Disordered" evidence="1">
    <location>
        <begin position="692"/>
        <end position="754"/>
    </location>
</feature>
<reference evidence="2 3" key="1">
    <citation type="journal article" date="2016" name="Nat. Commun.">
        <title>Ectomycorrhizal ecology is imprinted in the genome of the dominant symbiotic fungus Cenococcum geophilum.</title>
        <authorList>
            <consortium name="DOE Joint Genome Institute"/>
            <person name="Peter M."/>
            <person name="Kohler A."/>
            <person name="Ohm R.A."/>
            <person name="Kuo A."/>
            <person name="Krutzmann J."/>
            <person name="Morin E."/>
            <person name="Arend M."/>
            <person name="Barry K.W."/>
            <person name="Binder M."/>
            <person name="Choi C."/>
            <person name="Clum A."/>
            <person name="Copeland A."/>
            <person name="Grisel N."/>
            <person name="Haridas S."/>
            <person name="Kipfer T."/>
            <person name="LaButti K."/>
            <person name="Lindquist E."/>
            <person name="Lipzen A."/>
            <person name="Maire R."/>
            <person name="Meier B."/>
            <person name="Mihaltcheva S."/>
            <person name="Molinier V."/>
            <person name="Murat C."/>
            <person name="Poggeler S."/>
            <person name="Quandt C.A."/>
            <person name="Sperisen C."/>
            <person name="Tritt A."/>
            <person name="Tisserant E."/>
            <person name="Crous P.W."/>
            <person name="Henrissat B."/>
            <person name="Nehls U."/>
            <person name="Egli S."/>
            <person name="Spatafora J.W."/>
            <person name="Grigoriev I.V."/>
            <person name="Martin F.M."/>
        </authorList>
    </citation>
    <scope>NUCLEOTIDE SEQUENCE [LARGE SCALE GENOMIC DNA]</scope>
    <source>
        <strain evidence="2 3">CBS 207.34</strain>
    </source>
</reference>
<feature type="compositionally biased region" description="Low complexity" evidence="1">
    <location>
        <begin position="388"/>
        <end position="398"/>
    </location>
</feature>
<feature type="region of interest" description="Disordered" evidence="1">
    <location>
        <begin position="381"/>
        <end position="456"/>
    </location>
</feature>
<feature type="compositionally biased region" description="Polar residues" evidence="1">
    <location>
        <begin position="739"/>
        <end position="754"/>
    </location>
</feature>
<feature type="compositionally biased region" description="Basic and acidic residues" evidence="1">
    <location>
        <begin position="314"/>
        <end position="345"/>
    </location>
</feature>
<organism evidence="2 3">
    <name type="scientific">Glonium stellatum</name>
    <dbReference type="NCBI Taxonomy" id="574774"/>
    <lineage>
        <taxon>Eukaryota</taxon>
        <taxon>Fungi</taxon>
        <taxon>Dikarya</taxon>
        <taxon>Ascomycota</taxon>
        <taxon>Pezizomycotina</taxon>
        <taxon>Dothideomycetes</taxon>
        <taxon>Pleosporomycetidae</taxon>
        <taxon>Gloniales</taxon>
        <taxon>Gloniaceae</taxon>
        <taxon>Glonium</taxon>
    </lineage>
</organism>
<name>A0A8E2ES21_9PEZI</name>
<sequence>MRSSPIPVFASAGNGTSKVLDTFGIGEMETTSFSVGTIPDSPAPLLKSSVQHSIMDDARLSRSVISRNERTQGLAGNFIPTPMPGTNLALDESYEIKSPSCKALHSSLGPIDQTKQQNAMSYFVCLSGAGDRFTCDDCQLVLENTNAQDLLVGKESTRNQSATLPTETLPSNRSVQSSTDHKSGHTNHITEKWCSDDPFAPTSGSPAFPVLKSRFDEPVLERRPQPSYKPLLLFKPTNSLCVPSSSPTMNFKHSSLTRAENSLGSLSETSGGLLPKFRDTTSSISSSSDHSEVPWTHHSDVYDGLGYDFGFDPPTDHNLSEEHSNEQENLEKDTLRNEDKQPYEPDDINLREFEQQEWQLERANHPWLIVEMIESKNERFRTDITHGSTKTASPTASPTDRKLKSTSKGQSDFRSDSSPKMDSQKSFSSPSTTQAGSINALSNIPKHPPSKENNSTIVKQDAEAARPATNNMKPFPVWELPDSNPILRHLHLAAVPPQSRASYVPSHWGDNLTPEAGSEASEAHMNELLERIQQDMLKTEVETSHTQGVVTAFKNHTRMPQTQDPIEQARNKVPYAPKYDGVFKTNAQRIEEAKKDSIRKAMHRLKNLKAMAVIMQDHPIATGSIAHFSELYECIKADATFWADQAAALDGMTVTAGQAHEVEDYSSYESLAENFQEVAEMMRQALWGARAAPHMTPKRIPDSPPETQTSVNESGDVTTQTKDATYTPSNSTIERRQSSESIQTVFRSLSTDDA</sequence>
<dbReference type="EMBL" id="KV750677">
    <property type="protein sequence ID" value="OCL03805.1"/>
    <property type="molecule type" value="Genomic_DNA"/>
</dbReference>
<evidence type="ECO:0000313" key="2">
    <source>
        <dbReference type="EMBL" id="OCL03805.1"/>
    </source>
</evidence>
<evidence type="ECO:0000256" key="1">
    <source>
        <dbReference type="SAM" id="MobiDB-lite"/>
    </source>
</evidence>
<keyword evidence="3" id="KW-1185">Reference proteome</keyword>
<feature type="compositionally biased region" description="Basic and acidic residues" evidence="1">
    <location>
        <begin position="411"/>
        <end position="423"/>
    </location>
</feature>
<proteinExistence type="predicted"/>
<dbReference type="Proteomes" id="UP000250140">
    <property type="component" value="Unassembled WGS sequence"/>
</dbReference>
<dbReference type="AlphaFoldDB" id="A0A8E2ES21"/>
<accession>A0A8E2ES21</accession>